<dbReference type="PANTHER" id="PTHR43792:SF8">
    <property type="entry name" value="[RIBOSOMAL PROTEIN US5]-ALANINE N-ACETYLTRANSFERASE"/>
    <property type="match status" value="1"/>
</dbReference>
<dbReference type="SUPFAM" id="SSF55729">
    <property type="entry name" value="Acyl-CoA N-acyltransferases (Nat)"/>
    <property type="match status" value="1"/>
</dbReference>
<dbReference type="Pfam" id="PF13302">
    <property type="entry name" value="Acetyltransf_3"/>
    <property type="match status" value="1"/>
</dbReference>
<organism evidence="6 7">
    <name type="scientific">Podila minutissima</name>
    <dbReference type="NCBI Taxonomy" id="64525"/>
    <lineage>
        <taxon>Eukaryota</taxon>
        <taxon>Fungi</taxon>
        <taxon>Fungi incertae sedis</taxon>
        <taxon>Mucoromycota</taxon>
        <taxon>Mortierellomycotina</taxon>
        <taxon>Mortierellomycetes</taxon>
        <taxon>Mortierellales</taxon>
        <taxon>Mortierellaceae</taxon>
        <taxon>Podila</taxon>
    </lineage>
</organism>
<comment type="similarity">
    <text evidence="3">Belongs to the acetyltransferase family. RimJ subfamily.</text>
</comment>
<reference evidence="6" key="1">
    <citation type="journal article" date="2020" name="Fungal Divers.">
        <title>Resolving the Mortierellaceae phylogeny through synthesis of multi-gene phylogenetics and phylogenomics.</title>
        <authorList>
            <person name="Vandepol N."/>
            <person name="Liber J."/>
            <person name="Desiro A."/>
            <person name="Na H."/>
            <person name="Kennedy M."/>
            <person name="Barry K."/>
            <person name="Grigoriev I.V."/>
            <person name="Miller A.N."/>
            <person name="O'Donnell K."/>
            <person name="Stajich J.E."/>
            <person name="Bonito G."/>
        </authorList>
    </citation>
    <scope>NUCLEOTIDE SEQUENCE</scope>
    <source>
        <strain evidence="6">NVP1</strain>
    </source>
</reference>
<keyword evidence="7" id="KW-1185">Reference proteome</keyword>
<dbReference type="InterPro" id="IPR000182">
    <property type="entry name" value="GNAT_dom"/>
</dbReference>
<feature type="region of interest" description="Disordered" evidence="4">
    <location>
        <begin position="1"/>
        <end position="38"/>
    </location>
</feature>
<evidence type="ECO:0000313" key="7">
    <source>
        <dbReference type="Proteomes" id="UP000696485"/>
    </source>
</evidence>
<dbReference type="Proteomes" id="UP000696485">
    <property type="component" value="Unassembled WGS sequence"/>
</dbReference>
<accession>A0A9P5VJT7</accession>
<name>A0A9P5VJT7_9FUNG</name>
<evidence type="ECO:0000313" key="6">
    <source>
        <dbReference type="EMBL" id="KAF9327973.1"/>
    </source>
</evidence>
<evidence type="ECO:0000256" key="4">
    <source>
        <dbReference type="SAM" id="MobiDB-lite"/>
    </source>
</evidence>
<feature type="domain" description="N-acetyltransferase" evidence="5">
    <location>
        <begin position="84"/>
        <end position="239"/>
    </location>
</feature>
<dbReference type="InterPro" id="IPR051531">
    <property type="entry name" value="N-acetyltransferase"/>
</dbReference>
<proteinExistence type="inferred from homology"/>
<feature type="compositionally biased region" description="Pro residues" evidence="4">
    <location>
        <begin position="25"/>
        <end position="37"/>
    </location>
</feature>
<protein>
    <recommendedName>
        <fullName evidence="5">N-acetyltransferase domain-containing protein</fullName>
    </recommendedName>
</protein>
<dbReference type="AlphaFoldDB" id="A0A9P5VJT7"/>
<dbReference type="Gene3D" id="3.40.630.30">
    <property type="match status" value="1"/>
</dbReference>
<evidence type="ECO:0000259" key="5">
    <source>
        <dbReference type="PROSITE" id="PS51186"/>
    </source>
</evidence>
<sequence length="239" mass="26070">MAPTTHTEAMSESTPPATTTLKSQPPTPAPVTSPVPPIRNMGPYKVAEDIYLSPFSVSDTSELHRVLNITNAVSLGLYTASVTFPFPLEGAESFTRRHESRRTERGFADAWAIRPAPEGPVMGLLGVHEFDHEDEGVPVCYHEQGGSGNKVPMRCGGVGYWLSPDATGKGIMTRVLDYGLQQLARQVMGFERVHGEAWGENVASRRVMERAGMQSAPPVECFVPKFGETKICAHYILDV</sequence>
<dbReference type="EMBL" id="JAAAUY010000608">
    <property type="protein sequence ID" value="KAF9327973.1"/>
    <property type="molecule type" value="Genomic_DNA"/>
</dbReference>
<dbReference type="PROSITE" id="PS51186">
    <property type="entry name" value="GNAT"/>
    <property type="match status" value="1"/>
</dbReference>
<keyword evidence="2" id="KW-0012">Acyltransferase</keyword>
<evidence type="ECO:0000256" key="2">
    <source>
        <dbReference type="ARBA" id="ARBA00023315"/>
    </source>
</evidence>
<dbReference type="InterPro" id="IPR016181">
    <property type="entry name" value="Acyl_CoA_acyltransferase"/>
</dbReference>
<dbReference type="GO" id="GO:0016747">
    <property type="term" value="F:acyltransferase activity, transferring groups other than amino-acyl groups"/>
    <property type="evidence" value="ECO:0007669"/>
    <property type="project" value="InterPro"/>
</dbReference>
<dbReference type="PANTHER" id="PTHR43792">
    <property type="entry name" value="GNAT FAMILY, PUTATIVE (AFU_ORTHOLOGUE AFUA_3G00765)-RELATED-RELATED"/>
    <property type="match status" value="1"/>
</dbReference>
<feature type="compositionally biased region" description="Polar residues" evidence="4">
    <location>
        <begin position="1"/>
        <end position="24"/>
    </location>
</feature>
<keyword evidence="1" id="KW-0808">Transferase</keyword>
<evidence type="ECO:0000256" key="1">
    <source>
        <dbReference type="ARBA" id="ARBA00022679"/>
    </source>
</evidence>
<comment type="caution">
    <text evidence="6">The sequence shown here is derived from an EMBL/GenBank/DDBJ whole genome shotgun (WGS) entry which is preliminary data.</text>
</comment>
<evidence type="ECO:0000256" key="3">
    <source>
        <dbReference type="ARBA" id="ARBA00038502"/>
    </source>
</evidence>
<gene>
    <name evidence="6" type="ORF">BG006_008786</name>
</gene>